<dbReference type="GO" id="GO:0016887">
    <property type="term" value="F:ATP hydrolysis activity"/>
    <property type="evidence" value="ECO:0007669"/>
    <property type="project" value="InterPro"/>
</dbReference>
<reference evidence="5 6" key="1">
    <citation type="submission" date="2019-01" db="EMBL/GenBank/DDBJ databases">
        <title>Egibacter rhizosphaerae EGI 80759T.</title>
        <authorList>
            <person name="Chen D.-D."/>
            <person name="Tian Y."/>
            <person name="Jiao J.-Y."/>
            <person name="Zhang X.-T."/>
            <person name="Zhang Y.-G."/>
            <person name="Zhang Y."/>
            <person name="Xiao M."/>
            <person name="Shu W.-S."/>
            <person name="Li W.-J."/>
        </authorList>
    </citation>
    <scope>NUCLEOTIDE SEQUENCE [LARGE SCALE GENOMIC DNA]</scope>
    <source>
        <strain evidence="5 6">EGI 80759</strain>
    </source>
</reference>
<sequence length="241" mass="25231">MRAVDIHRAFEGIAVLQGVNLEVRPGEVLGLIGPNGAGKTTLVNILTGFDGPDRGAIWLNGRGVTRLRAHRRARLGLARTFQHGHLFAGLTVRENIEASALGVGASPRAARARADELLARFGLADQPTASAGVLPPGQERRLGMARALATEPRYVLLDEPAAGLNEAEVPAFEDAIRAMGASGTGVLLIEHNVAMILALCDRIVVLDQGVVIAEGDPATIRGDDQVAAAYLGLATDHGPRG</sequence>
<keyword evidence="1" id="KW-0813">Transport</keyword>
<dbReference type="PANTHER" id="PTHR45772">
    <property type="entry name" value="CONSERVED COMPONENT OF ABC TRANSPORTER FOR NATURAL AMINO ACIDS-RELATED"/>
    <property type="match status" value="1"/>
</dbReference>
<organism evidence="5 6">
    <name type="scientific">Egibacter rhizosphaerae</name>
    <dbReference type="NCBI Taxonomy" id="1670831"/>
    <lineage>
        <taxon>Bacteria</taxon>
        <taxon>Bacillati</taxon>
        <taxon>Actinomycetota</taxon>
        <taxon>Nitriliruptoria</taxon>
        <taxon>Egibacterales</taxon>
        <taxon>Egibacteraceae</taxon>
        <taxon>Egibacter</taxon>
    </lineage>
</organism>
<evidence type="ECO:0000256" key="2">
    <source>
        <dbReference type="ARBA" id="ARBA00022741"/>
    </source>
</evidence>
<dbReference type="SMART" id="SM00382">
    <property type="entry name" value="AAA"/>
    <property type="match status" value="1"/>
</dbReference>
<dbReference type="SUPFAM" id="SSF52540">
    <property type="entry name" value="P-loop containing nucleoside triphosphate hydrolases"/>
    <property type="match status" value="1"/>
</dbReference>
<dbReference type="GO" id="GO:1903805">
    <property type="term" value="P:L-valine import across plasma membrane"/>
    <property type="evidence" value="ECO:0007669"/>
    <property type="project" value="TreeGrafter"/>
</dbReference>
<dbReference type="GO" id="GO:0042941">
    <property type="term" value="P:D-alanine transmembrane transport"/>
    <property type="evidence" value="ECO:0007669"/>
    <property type="project" value="TreeGrafter"/>
</dbReference>
<name>A0A411YLE0_9ACTN</name>
<dbReference type="GO" id="GO:0005524">
    <property type="term" value="F:ATP binding"/>
    <property type="evidence" value="ECO:0007669"/>
    <property type="project" value="UniProtKB-KW"/>
</dbReference>
<dbReference type="InterPro" id="IPR032823">
    <property type="entry name" value="BCA_ABC_TP_C"/>
</dbReference>
<dbReference type="AlphaFoldDB" id="A0A411YLE0"/>
<dbReference type="Pfam" id="PF12399">
    <property type="entry name" value="BCA_ABC_TP_C"/>
    <property type="match status" value="1"/>
</dbReference>
<dbReference type="Proteomes" id="UP000291469">
    <property type="component" value="Chromosome"/>
</dbReference>
<dbReference type="Pfam" id="PF00005">
    <property type="entry name" value="ABC_tran"/>
    <property type="match status" value="1"/>
</dbReference>
<dbReference type="Gene3D" id="3.40.50.300">
    <property type="entry name" value="P-loop containing nucleotide triphosphate hydrolases"/>
    <property type="match status" value="1"/>
</dbReference>
<evidence type="ECO:0000313" key="6">
    <source>
        <dbReference type="Proteomes" id="UP000291469"/>
    </source>
</evidence>
<gene>
    <name evidence="5" type="ORF">ER308_13025</name>
</gene>
<dbReference type="GO" id="GO:0005886">
    <property type="term" value="C:plasma membrane"/>
    <property type="evidence" value="ECO:0007669"/>
    <property type="project" value="TreeGrafter"/>
</dbReference>
<keyword evidence="6" id="KW-1185">Reference proteome</keyword>
<feature type="domain" description="ABC transporter" evidence="4">
    <location>
        <begin position="1"/>
        <end position="233"/>
    </location>
</feature>
<proteinExistence type="predicted"/>
<accession>A0A411YLE0</accession>
<dbReference type="OrthoDB" id="9805514at2"/>
<dbReference type="KEGG" id="erz:ER308_13025"/>
<dbReference type="EMBL" id="CP036402">
    <property type="protein sequence ID" value="QBI22026.1"/>
    <property type="molecule type" value="Genomic_DNA"/>
</dbReference>
<evidence type="ECO:0000259" key="4">
    <source>
        <dbReference type="PROSITE" id="PS50893"/>
    </source>
</evidence>
<dbReference type="GO" id="GO:0005304">
    <property type="term" value="F:L-valine transmembrane transporter activity"/>
    <property type="evidence" value="ECO:0007669"/>
    <property type="project" value="TreeGrafter"/>
</dbReference>
<evidence type="ECO:0000256" key="3">
    <source>
        <dbReference type="ARBA" id="ARBA00022840"/>
    </source>
</evidence>
<evidence type="ECO:0000313" key="5">
    <source>
        <dbReference type="EMBL" id="QBI22026.1"/>
    </source>
</evidence>
<dbReference type="GO" id="GO:0015188">
    <property type="term" value="F:L-isoleucine transmembrane transporter activity"/>
    <property type="evidence" value="ECO:0007669"/>
    <property type="project" value="TreeGrafter"/>
</dbReference>
<dbReference type="PANTHER" id="PTHR45772:SF7">
    <property type="entry name" value="AMINO ACID ABC TRANSPORTER ATP-BINDING PROTEIN"/>
    <property type="match status" value="1"/>
</dbReference>
<keyword evidence="2" id="KW-0547">Nucleotide-binding</keyword>
<evidence type="ECO:0000256" key="1">
    <source>
        <dbReference type="ARBA" id="ARBA00022448"/>
    </source>
</evidence>
<dbReference type="InterPro" id="IPR051120">
    <property type="entry name" value="ABC_AA/LPS_Transport"/>
</dbReference>
<dbReference type="GO" id="GO:0015192">
    <property type="term" value="F:L-phenylalanine transmembrane transporter activity"/>
    <property type="evidence" value="ECO:0007669"/>
    <property type="project" value="TreeGrafter"/>
</dbReference>
<dbReference type="PROSITE" id="PS50893">
    <property type="entry name" value="ABC_TRANSPORTER_2"/>
    <property type="match status" value="1"/>
</dbReference>
<dbReference type="GO" id="GO:0015808">
    <property type="term" value="P:L-alanine transport"/>
    <property type="evidence" value="ECO:0007669"/>
    <property type="project" value="TreeGrafter"/>
</dbReference>
<protein>
    <submittedName>
        <fullName evidence="5">ATP-binding cassette domain-containing protein</fullName>
    </submittedName>
</protein>
<dbReference type="InterPro" id="IPR027417">
    <property type="entry name" value="P-loop_NTPase"/>
</dbReference>
<keyword evidence="3 5" id="KW-0067">ATP-binding</keyword>
<dbReference type="InterPro" id="IPR003439">
    <property type="entry name" value="ABC_transporter-like_ATP-bd"/>
</dbReference>
<dbReference type="InterPro" id="IPR003593">
    <property type="entry name" value="AAA+_ATPase"/>
</dbReference>
<dbReference type="GO" id="GO:1903806">
    <property type="term" value="P:L-isoleucine import across plasma membrane"/>
    <property type="evidence" value="ECO:0007669"/>
    <property type="project" value="TreeGrafter"/>
</dbReference>